<protein>
    <submittedName>
        <fullName evidence="1">Uncharacterized protein</fullName>
    </submittedName>
</protein>
<dbReference type="EMBL" id="AP025943">
    <property type="protein sequence ID" value="BDL44500.1"/>
    <property type="molecule type" value="Genomic_DNA"/>
</dbReference>
<keyword evidence="2" id="KW-1185">Reference proteome</keyword>
<proteinExistence type="predicted"/>
<sequence>MAPRSSQDYRDTMNRWELWINGNYVMPMTAEFYGLGHTCAISTAVKAHEVTATRQLGLRMSGMRVDNRNKLGGKSAIEILSQVVMSGVTPKPIPVVEASTLDVPAAGGDVILTVSSVLAEDIYILNDTMCGHDPAAVWCRQSTEQVPGGSGEVTLTLAANATGEGREVWAFISHHYGQASVVKINQTA</sequence>
<organism evidence="1 2">
    <name type="scientific">Akkermansia biwaensis</name>
    <dbReference type="NCBI Taxonomy" id="2946555"/>
    <lineage>
        <taxon>Bacteria</taxon>
        <taxon>Pseudomonadati</taxon>
        <taxon>Verrucomicrobiota</taxon>
        <taxon>Verrucomicrobiia</taxon>
        <taxon>Verrucomicrobiales</taxon>
        <taxon>Akkermansiaceae</taxon>
        <taxon>Akkermansia</taxon>
    </lineage>
</organism>
<evidence type="ECO:0000313" key="1">
    <source>
        <dbReference type="EMBL" id="BDL44500.1"/>
    </source>
</evidence>
<gene>
    <name evidence="1" type="ORF">Abiwalacus_20740</name>
</gene>
<reference evidence="1" key="1">
    <citation type="submission" date="2022-06" db="EMBL/GenBank/DDBJ databases">
        <title>Akkermansia biwalacus sp. nov., an anaerobic mucin-degrading bacterium isolated from human intestine.</title>
        <authorList>
            <person name="Kobayashi Y."/>
            <person name="Inoue S."/>
            <person name="Kawahara T."/>
            <person name="Kohda N."/>
        </authorList>
    </citation>
    <scope>NUCLEOTIDE SEQUENCE</scope>
    <source>
        <strain evidence="1">WON2089</strain>
    </source>
</reference>
<accession>A0ABN6QIV7</accession>
<name>A0ABN6QIV7_9BACT</name>
<evidence type="ECO:0000313" key="2">
    <source>
        <dbReference type="Proteomes" id="UP001062263"/>
    </source>
</evidence>
<dbReference type="Proteomes" id="UP001062263">
    <property type="component" value="Chromosome"/>
</dbReference>